<dbReference type="WBParaSite" id="ACRNAN_scaffold5719.g8968.t1">
    <property type="protein sequence ID" value="ACRNAN_scaffold5719.g8968.t1"/>
    <property type="gene ID" value="ACRNAN_scaffold5719.g8968"/>
</dbReference>
<feature type="compositionally biased region" description="Low complexity" evidence="1">
    <location>
        <begin position="95"/>
        <end position="105"/>
    </location>
</feature>
<keyword evidence="2" id="KW-1185">Reference proteome</keyword>
<feature type="compositionally biased region" description="Polar residues" evidence="1">
    <location>
        <begin position="78"/>
        <end position="87"/>
    </location>
</feature>
<sequence length="329" mass="35566">MGTQIAAQTMNSNRELLSKPGRPEVRPVDLNASPSDIFSQGLTNLLEPARQNFMKSLPTINGQGTGPPQESARAAGVQSVQAPSSEIPQEFQGASSLFRSPSASSYRGDTQAQGGAEIPQEFQGVSSLFRSPSVSSYRGDTQSQGGSSSLFQLANSLLRGSTAAMNPRGETYGANSERPRNVLPNIQQLVPGANENFGFRMGEGCLPFIGEFMRAAYGNCVRDADKRTWDVWGKEFTNVLTSGKIDLLAASKETCRRGAEREQCGQLRKAVSDCDIIGSIQIGMNMQRSFQRCDEITGILDQNPRTMMNQMSGLINGEMAQGFLNNFLG</sequence>
<evidence type="ECO:0000313" key="2">
    <source>
        <dbReference type="Proteomes" id="UP000887540"/>
    </source>
</evidence>
<accession>A0A914E675</accession>
<dbReference type="AlphaFoldDB" id="A0A914E675"/>
<feature type="compositionally biased region" description="Polar residues" evidence="1">
    <location>
        <begin position="1"/>
        <end position="15"/>
    </location>
</feature>
<protein>
    <submittedName>
        <fullName evidence="3">Uncharacterized protein</fullName>
    </submittedName>
</protein>
<proteinExistence type="predicted"/>
<evidence type="ECO:0000313" key="3">
    <source>
        <dbReference type="WBParaSite" id="ACRNAN_scaffold5719.g8968.t1"/>
    </source>
</evidence>
<feature type="region of interest" description="Disordered" evidence="1">
    <location>
        <begin position="1"/>
        <end position="32"/>
    </location>
</feature>
<evidence type="ECO:0000256" key="1">
    <source>
        <dbReference type="SAM" id="MobiDB-lite"/>
    </source>
</evidence>
<dbReference type="Proteomes" id="UP000887540">
    <property type="component" value="Unplaced"/>
</dbReference>
<feature type="compositionally biased region" description="Polar residues" evidence="1">
    <location>
        <begin position="58"/>
        <end position="68"/>
    </location>
</feature>
<organism evidence="2 3">
    <name type="scientific">Acrobeloides nanus</name>
    <dbReference type="NCBI Taxonomy" id="290746"/>
    <lineage>
        <taxon>Eukaryota</taxon>
        <taxon>Metazoa</taxon>
        <taxon>Ecdysozoa</taxon>
        <taxon>Nematoda</taxon>
        <taxon>Chromadorea</taxon>
        <taxon>Rhabditida</taxon>
        <taxon>Tylenchina</taxon>
        <taxon>Cephalobomorpha</taxon>
        <taxon>Cephaloboidea</taxon>
        <taxon>Cephalobidae</taxon>
        <taxon>Acrobeloides</taxon>
    </lineage>
</organism>
<reference evidence="3" key="1">
    <citation type="submission" date="2022-11" db="UniProtKB">
        <authorList>
            <consortium name="WormBaseParasite"/>
        </authorList>
    </citation>
    <scope>IDENTIFICATION</scope>
</reference>
<feature type="region of interest" description="Disordered" evidence="1">
    <location>
        <begin position="57"/>
        <end position="123"/>
    </location>
</feature>
<name>A0A914E675_9BILA</name>